<accession>A0ACB9QIL5</accession>
<reference evidence="2" key="1">
    <citation type="journal article" date="2023" name="Front. Plant Sci.">
        <title>Chromosomal-level genome assembly of Melastoma candidum provides insights into trichome evolution.</title>
        <authorList>
            <person name="Zhong Y."/>
            <person name="Wu W."/>
            <person name="Sun C."/>
            <person name="Zou P."/>
            <person name="Liu Y."/>
            <person name="Dai S."/>
            <person name="Zhou R."/>
        </authorList>
    </citation>
    <scope>NUCLEOTIDE SEQUENCE [LARGE SCALE GENOMIC DNA]</scope>
</reference>
<gene>
    <name evidence="1" type="ORF">MLD38_022270</name>
</gene>
<name>A0ACB9QIL5_9MYRT</name>
<proteinExistence type="predicted"/>
<dbReference type="EMBL" id="CM042885">
    <property type="protein sequence ID" value="KAI4366386.1"/>
    <property type="molecule type" value="Genomic_DNA"/>
</dbReference>
<keyword evidence="2" id="KW-1185">Reference proteome</keyword>
<sequence length="640" mass="71031">MGMYCRGKLLLIVLSFYAVLVRCDVIPVEGYDDRVVSSEEFVDLCCQNRVLEQKLEEVVRNLSEVVSRLESKVSELRGVVTAAPASYSRGIPVREVDLVDERGSRDGRPGGEVGGSVAYEGKAEDGGGGLRGVSVTKFGTVWSERFRFASAMRLDDEVSCINVLPYRDSEGLSKYVAIGDKAGRFFLLSRNGDVLVGQDTSESPVTAMVSYISVFKNESIVVTGHEDGELLLHTVWEASSGEEWSTMSMKSIMKFGSGDRSENAAAINILEVHHVGRTRYILSTDSRGRVKVFREDGSLHGSFMPSSRPLAFLKQRPMFLTKTGAGSLDLRSMKLKEAECEGLNDSVLMMYVFDANDRSKAYGYTSDGDLVHVLLLGDIGNFKCRVRFKKKLDVEPPLAFQAIKGLLLIVNLEKVFVYNVSTQHYTQVGVPRQVFSANLDELRSSFLNYRPISSNLRRREVKPLVASDGERFIVLGLGYGFIGMYRSNLRIHKSEFSTMLWTSPVLFFIVFLFAAWHFFSKKKEVFTSWGSDDPFTSSSAMANPSSGGTTGDRLHIESASRNKDGMDLRSSGLRPPPRRYDSPSQYPAGTTDTFRTTGAPAQTSRPAVDQNFRTTPELKYRGAPLEPPGFPKRRTGDGNR</sequence>
<evidence type="ECO:0000313" key="1">
    <source>
        <dbReference type="EMBL" id="KAI4366386.1"/>
    </source>
</evidence>
<evidence type="ECO:0000313" key="2">
    <source>
        <dbReference type="Proteomes" id="UP001057402"/>
    </source>
</evidence>
<organism evidence="1 2">
    <name type="scientific">Melastoma candidum</name>
    <dbReference type="NCBI Taxonomy" id="119954"/>
    <lineage>
        <taxon>Eukaryota</taxon>
        <taxon>Viridiplantae</taxon>
        <taxon>Streptophyta</taxon>
        <taxon>Embryophyta</taxon>
        <taxon>Tracheophyta</taxon>
        <taxon>Spermatophyta</taxon>
        <taxon>Magnoliopsida</taxon>
        <taxon>eudicotyledons</taxon>
        <taxon>Gunneridae</taxon>
        <taxon>Pentapetalae</taxon>
        <taxon>rosids</taxon>
        <taxon>malvids</taxon>
        <taxon>Myrtales</taxon>
        <taxon>Melastomataceae</taxon>
        <taxon>Melastomatoideae</taxon>
        <taxon>Melastomateae</taxon>
        <taxon>Melastoma</taxon>
    </lineage>
</organism>
<dbReference type="Proteomes" id="UP001057402">
    <property type="component" value="Chromosome 6"/>
</dbReference>
<protein>
    <submittedName>
        <fullName evidence="1">Uncharacterized protein</fullName>
    </submittedName>
</protein>
<comment type="caution">
    <text evidence="1">The sequence shown here is derived from an EMBL/GenBank/DDBJ whole genome shotgun (WGS) entry which is preliminary data.</text>
</comment>